<dbReference type="Proteomes" id="UP000041254">
    <property type="component" value="Unassembled WGS sequence"/>
</dbReference>
<name>A0A0G4EBA9_VITBC</name>
<evidence type="ECO:0000256" key="8">
    <source>
        <dbReference type="ARBA" id="ARBA00023136"/>
    </source>
</evidence>
<feature type="transmembrane region" description="Helical" evidence="10">
    <location>
        <begin position="6"/>
        <end position="26"/>
    </location>
</feature>
<feature type="compositionally biased region" description="Gly residues" evidence="9">
    <location>
        <begin position="524"/>
        <end position="534"/>
    </location>
</feature>
<reference evidence="13 14" key="1">
    <citation type="submission" date="2014-11" db="EMBL/GenBank/DDBJ databases">
        <authorList>
            <person name="Zhu J."/>
            <person name="Qi W."/>
            <person name="Song R."/>
        </authorList>
    </citation>
    <scope>NUCLEOTIDE SEQUENCE [LARGE SCALE GENOMIC DNA]</scope>
</reference>
<feature type="transmembrane region" description="Helical" evidence="10">
    <location>
        <begin position="1185"/>
        <end position="1211"/>
    </location>
</feature>
<evidence type="ECO:0000256" key="2">
    <source>
        <dbReference type="ARBA" id="ARBA00022448"/>
    </source>
</evidence>
<dbReference type="InterPro" id="IPR011527">
    <property type="entry name" value="ABC1_TM_dom"/>
</dbReference>
<feature type="compositionally biased region" description="Basic and acidic residues" evidence="9">
    <location>
        <begin position="1595"/>
        <end position="1604"/>
    </location>
</feature>
<feature type="region of interest" description="Disordered" evidence="9">
    <location>
        <begin position="166"/>
        <end position="255"/>
    </location>
</feature>
<evidence type="ECO:0000313" key="14">
    <source>
        <dbReference type="Proteomes" id="UP000041254"/>
    </source>
</evidence>
<evidence type="ECO:0000256" key="1">
    <source>
        <dbReference type="ARBA" id="ARBA00004141"/>
    </source>
</evidence>
<dbReference type="InterPro" id="IPR027417">
    <property type="entry name" value="P-loop_NTPase"/>
</dbReference>
<accession>A0A0G4EBA9</accession>
<feature type="region of interest" description="Disordered" evidence="9">
    <location>
        <begin position="1561"/>
        <end position="1607"/>
    </location>
</feature>
<dbReference type="SMART" id="SM00382">
    <property type="entry name" value="AAA"/>
    <property type="match status" value="2"/>
</dbReference>
<evidence type="ECO:0000256" key="5">
    <source>
        <dbReference type="ARBA" id="ARBA00022741"/>
    </source>
</evidence>
<dbReference type="Pfam" id="PF00664">
    <property type="entry name" value="ABC_membrane"/>
    <property type="match status" value="2"/>
</dbReference>
<dbReference type="PROSITE" id="PS00211">
    <property type="entry name" value="ABC_TRANSPORTER_1"/>
    <property type="match status" value="2"/>
</dbReference>
<feature type="transmembrane region" description="Helical" evidence="10">
    <location>
        <begin position="1029"/>
        <end position="1053"/>
    </location>
</feature>
<dbReference type="InterPro" id="IPR044726">
    <property type="entry name" value="ABCC_6TM_D2"/>
</dbReference>
<dbReference type="PhylomeDB" id="A0A0G4EBA9"/>
<dbReference type="InterPro" id="IPR003439">
    <property type="entry name" value="ABC_transporter-like_ATP-bd"/>
</dbReference>
<sequence length="1806" mass="200298">MGTRPPGWLSFLTFGHVGGLLSIGGLRQYTSDDVPPLWQNDATEVTCERFSSALDEEVMGHTKADRSLLRALHRSLLSPLYWLGILKMVELILTPLQPLLMKRFIEYMENPSGRDLNDGVLIGASIVFVQLIGALCTQHFRFGARRVGLRTKSALVSAVFRRSMQRGALTASHQSDKHPPKGHTTTRGGGPPSSSRRMSNADLSDADASDVTESTPLLPPREAPPDGGSGGRPAITKNLTDTTRSSKHHESDEDTEVEVMAVAAASRVTLSSGELNDFISVDTHRVGEAINDFHELWSKPIKVLINFTFLYRELNNQTSFWIVLTVVLLLVAVNGLILSRIQHLIRRMMLFRDARLRASKEILQNIRTVKMLSWEQHAYQRIDRMRSNELRRFGAQTYLSACSKFLFVCTPAVVKLATVITIVLQSGSLQSTSSTYTTFAFIERFLNAINDIPRVLKLFIIAQVSIRRLSDFLLQDDRVEAPASTRSGTGGRQGAPSLPQRPTPSPSLPPVSSDGYYLPDGRQGRGGPGEGGSDVDGFQSACEHDTEPEPEALRRMRPRGLTSSSASLVATESLPPADRVSLSNPSRLRSSSVYSQGERPDVSSAVEDVFYDVDEGHVTDAVQVPQTSRARTATTGDLDLTVGPLRTQRARPAKRHPVIDFRDASFSWRPPSRDASTGANTAGSLALREIRMRVMEGDLIVVLGPSGAGKSSLLASFLGEMNLAEGRASVTIRGHSGGGVGYAPQSPWIVAGTIRENIIFRRPFHPEAYEKIIDAVCLREDLAEFVAGDLTEIEGGGHSLSGGQRARISLARAVYAASLANEDQGTEISQQLFLIDDPFASLDATTTRKVWQAVFQFPNGILWGHHTSAAGGRTGRHRTCVLVAHALGAFLADPSISRIIVLRAGRVAAAGRFHELQRRGTPEVLYDFSGPDLPRVSLIKRGSFPSLSAYAGPAKKNESSGMTLVAAPSVPRIARDFSVGSVQAYAGEVRVTFPPGHRGKRQQDTKTNAGARLVEPEERHRGSVGFEVYWWYFRTSHILGVLFIVLCSSWMAASCPNLLEFVVGLWTSGRAPPFGRYMGFHWFEQRGWMQYFYLLIYCGVALSMLGASFVGIFGFAACFLWASREVHDQLLRSVICAPSHWFDRTPVGRVMNRLSDDIFTVDEFLPSTLQITIGAAASLWSTVCLLAAAVPLLIFVLPFISLIYLKIAFLYGGRMREIKRLENVSRSPIYGTLSDLLTGITIIRAFRAEERYFAEYKKHVEENQRIGFANYCLEGWFSLRLELIGVVWTFSIISLSLAPLFFGFGMRLESSTLVSQAAGTALALYATNRIVFLMSHTIRMATTVERHMVSIERLWEYATMERENGLTNLSSLSSNVLATKLTKSQKGRDQRKMQQQQLSNSIRTWQAVSGAIEFRNVTLRYRPACPPALSCINFTVQQGETVGIVGRSGAGKTSICMALLRMVDFDGQVFIDGIDSANIGLEELRSQIAIVPQNPVLFSGSVRHNLDPSNRCTDEQIWEVLNAFGIADLVRCFAKGLDETICTDENISYLEFRQRPRQLRKSYNRRKKEELPGPVPSLQPSFRQQTTTTTAASDNSHDEKEYAPTRRRTVSFVCSRRRRDRSDSKPLLLETADAATGAIITDSFRPKSASVCAKRNRRRLSTDSRDRDSQQSQGRQLFYLKKKSQEASRSTDERLSLGQKQLLCFCRAVLKDSRVILLDEASSCVDVGQDSMIFNSLHRHLRDKTVVMITHRLRSVVQHCDRVLVFDHSELVEVGRPSVLLEDKSSRFHDLYYGGVRRLTSEACVL</sequence>
<dbReference type="PROSITE" id="PS50893">
    <property type="entry name" value="ABC_TRANSPORTER_2"/>
    <property type="match status" value="2"/>
</dbReference>
<feature type="transmembrane region" description="Helical" evidence="10">
    <location>
        <begin position="320"/>
        <end position="338"/>
    </location>
</feature>
<evidence type="ECO:0000256" key="4">
    <source>
        <dbReference type="ARBA" id="ARBA00022737"/>
    </source>
</evidence>
<dbReference type="Pfam" id="PF00005">
    <property type="entry name" value="ABC_tran"/>
    <property type="match status" value="3"/>
</dbReference>
<dbReference type="VEuPathDB" id="CryptoDB:Vbra_4710"/>
<evidence type="ECO:0000256" key="7">
    <source>
        <dbReference type="ARBA" id="ARBA00022989"/>
    </source>
</evidence>
<dbReference type="GO" id="GO:0005524">
    <property type="term" value="F:ATP binding"/>
    <property type="evidence" value="ECO:0007669"/>
    <property type="project" value="UniProtKB-KW"/>
</dbReference>
<feature type="compositionally biased region" description="Low complexity" evidence="9">
    <location>
        <begin position="192"/>
        <end position="203"/>
    </location>
</feature>
<dbReference type="CDD" id="cd18580">
    <property type="entry name" value="ABC_6TM_ABCC_D2"/>
    <property type="match status" value="1"/>
</dbReference>
<dbReference type="FunCoup" id="A0A0G4EBA9">
    <property type="interactions" value="5"/>
</dbReference>
<dbReference type="InterPro" id="IPR003593">
    <property type="entry name" value="AAA+_ATPase"/>
</dbReference>
<organism evidence="13 14">
    <name type="scientific">Vitrella brassicaformis (strain CCMP3155)</name>
    <dbReference type="NCBI Taxonomy" id="1169540"/>
    <lineage>
        <taxon>Eukaryota</taxon>
        <taxon>Sar</taxon>
        <taxon>Alveolata</taxon>
        <taxon>Colpodellida</taxon>
        <taxon>Vitrellaceae</taxon>
        <taxon>Vitrella</taxon>
    </lineage>
</organism>
<feature type="compositionally biased region" description="Pro residues" evidence="9">
    <location>
        <begin position="499"/>
        <end position="509"/>
    </location>
</feature>
<dbReference type="PANTHER" id="PTHR24223:SF330">
    <property type="entry name" value="ATP-BINDING CASSETTE SUB-FAMILY C MEMBER 10"/>
    <property type="match status" value="1"/>
</dbReference>
<evidence type="ECO:0000259" key="11">
    <source>
        <dbReference type="PROSITE" id="PS50893"/>
    </source>
</evidence>
<dbReference type="InterPro" id="IPR050173">
    <property type="entry name" value="ABC_transporter_C-like"/>
</dbReference>
<feature type="domain" description="ABC transporter" evidence="11">
    <location>
        <begin position="659"/>
        <end position="929"/>
    </location>
</feature>
<dbReference type="InterPro" id="IPR017871">
    <property type="entry name" value="ABC_transporter-like_CS"/>
</dbReference>
<feature type="compositionally biased region" description="Polar residues" evidence="9">
    <location>
        <begin position="561"/>
        <end position="570"/>
    </location>
</feature>
<dbReference type="GO" id="GO:0016020">
    <property type="term" value="C:membrane"/>
    <property type="evidence" value="ECO:0007669"/>
    <property type="project" value="UniProtKB-SubCell"/>
</dbReference>
<dbReference type="Gene3D" id="3.40.50.300">
    <property type="entry name" value="P-loop containing nucleotide triphosphate hydrolases"/>
    <property type="match status" value="3"/>
</dbReference>
<dbReference type="SUPFAM" id="SSF90123">
    <property type="entry name" value="ABC transporter transmembrane region"/>
    <property type="match status" value="2"/>
</dbReference>
<dbReference type="SUPFAM" id="SSF52540">
    <property type="entry name" value="P-loop containing nucleoside triphosphate hydrolases"/>
    <property type="match status" value="2"/>
</dbReference>
<evidence type="ECO:0000256" key="6">
    <source>
        <dbReference type="ARBA" id="ARBA00022840"/>
    </source>
</evidence>
<protein>
    <submittedName>
        <fullName evidence="13">Uncharacterized protein</fullName>
    </submittedName>
</protein>
<feature type="compositionally biased region" description="Basic and acidic residues" evidence="9">
    <location>
        <begin position="1660"/>
        <end position="1669"/>
    </location>
</feature>
<dbReference type="PROSITE" id="PS50929">
    <property type="entry name" value="ABC_TM1F"/>
    <property type="match status" value="2"/>
</dbReference>
<feature type="domain" description="ABC transmembrane type-1" evidence="12">
    <location>
        <begin position="82"/>
        <end position="456"/>
    </location>
</feature>
<keyword evidence="8 10" id="KW-0472">Membrane</keyword>
<feature type="transmembrane region" description="Helical" evidence="10">
    <location>
        <begin position="1283"/>
        <end position="1306"/>
    </location>
</feature>
<dbReference type="GO" id="GO:0016887">
    <property type="term" value="F:ATP hydrolysis activity"/>
    <property type="evidence" value="ECO:0007669"/>
    <property type="project" value="InterPro"/>
</dbReference>
<keyword evidence="14" id="KW-1185">Reference proteome</keyword>
<feature type="compositionally biased region" description="Polar residues" evidence="9">
    <location>
        <begin position="1578"/>
        <end position="1594"/>
    </location>
</feature>
<feature type="domain" description="ABC transmembrane type-1" evidence="12">
    <location>
        <begin position="1039"/>
        <end position="1346"/>
    </location>
</feature>
<dbReference type="InParanoid" id="A0A0G4EBA9"/>
<keyword evidence="5" id="KW-0547">Nucleotide-binding</keyword>
<feature type="transmembrane region" description="Helical" evidence="10">
    <location>
        <begin position="1091"/>
        <end position="1122"/>
    </location>
</feature>
<feature type="transmembrane region" description="Helical" evidence="10">
    <location>
        <begin position="120"/>
        <end position="140"/>
    </location>
</feature>
<dbReference type="PANTHER" id="PTHR24223">
    <property type="entry name" value="ATP-BINDING CASSETTE SUB-FAMILY C"/>
    <property type="match status" value="1"/>
</dbReference>
<keyword evidence="3 10" id="KW-0812">Transmembrane</keyword>
<proteinExistence type="predicted"/>
<evidence type="ECO:0000313" key="13">
    <source>
        <dbReference type="EMBL" id="CEL92545.1"/>
    </source>
</evidence>
<dbReference type="CDD" id="cd18579">
    <property type="entry name" value="ABC_6TM_ABCC_D1"/>
    <property type="match status" value="1"/>
</dbReference>
<keyword evidence="2" id="KW-0813">Transport</keyword>
<dbReference type="FunFam" id="1.20.1560.10:FF:000013">
    <property type="entry name" value="ABC transporter C family member 2"/>
    <property type="match status" value="1"/>
</dbReference>
<evidence type="ECO:0000259" key="12">
    <source>
        <dbReference type="PROSITE" id="PS50929"/>
    </source>
</evidence>
<dbReference type="InterPro" id="IPR036640">
    <property type="entry name" value="ABC1_TM_sf"/>
</dbReference>
<comment type="subcellular location">
    <subcellularLocation>
        <location evidence="1">Membrane</location>
        <topology evidence="1">Multi-pass membrane protein</topology>
    </subcellularLocation>
</comment>
<feature type="domain" description="ABC transporter" evidence="11">
    <location>
        <begin position="1412"/>
        <end position="1793"/>
    </location>
</feature>
<keyword evidence="7 10" id="KW-1133">Transmembrane helix</keyword>
<dbReference type="STRING" id="1169540.A0A0G4EBA9"/>
<keyword evidence="4" id="KW-0677">Repeat</keyword>
<keyword evidence="6" id="KW-0067">ATP-binding</keyword>
<dbReference type="InterPro" id="IPR044746">
    <property type="entry name" value="ABCC_6TM_D1"/>
</dbReference>
<dbReference type="EMBL" id="CDMY01000086">
    <property type="protein sequence ID" value="CEL92545.1"/>
    <property type="molecule type" value="Genomic_DNA"/>
</dbReference>
<feature type="region of interest" description="Disordered" evidence="9">
    <location>
        <begin position="1650"/>
        <end position="1675"/>
    </location>
</feature>
<dbReference type="OrthoDB" id="6500128at2759"/>
<feature type="compositionally biased region" description="Low complexity" evidence="9">
    <location>
        <begin position="579"/>
        <end position="595"/>
    </location>
</feature>
<gene>
    <name evidence="13" type="ORF">Vbra_4710</name>
</gene>
<evidence type="ECO:0000256" key="9">
    <source>
        <dbReference type="SAM" id="MobiDB-lite"/>
    </source>
</evidence>
<dbReference type="GO" id="GO:0140359">
    <property type="term" value="F:ABC-type transporter activity"/>
    <property type="evidence" value="ECO:0007669"/>
    <property type="project" value="InterPro"/>
</dbReference>
<evidence type="ECO:0000256" key="3">
    <source>
        <dbReference type="ARBA" id="ARBA00022692"/>
    </source>
</evidence>
<feature type="compositionally biased region" description="Basic and acidic residues" evidence="9">
    <location>
        <begin position="542"/>
        <end position="554"/>
    </location>
</feature>
<evidence type="ECO:0000256" key="10">
    <source>
        <dbReference type="SAM" id="Phobius"/>
    </source>
</evidence>
<feature type="region of interest" description="Disordered" evidence="9">
    <location>
        <begin position="481"/>
        <end position="601"/>
    </location>
</feature>
<dbReference type="Gene3D" id="1.20.1560.10">
    <property type="entry name" value="ABC transporter type 1, transmembrane domain"/>
    <property type="match status" value="3"/>
</dbReference>